<dbReference type="AlphaFoldDB" id="A0A928YUA9"/>
<dbReference type="PANTHER" id="PTHR31157">
    <property type="entry name" value="SCP DOMAIN-CONTAINING PROTEIN"/>
    <property type="match status" value="1"/>
</dbReference>
<keyword evidence="2" id="KW-0732">Signal</keyword>
<gene>
    <name evidence="4" type="ORF">C4F51_08655</name>
</gene>
<accession>A0A928YUA9</accession>
<dbReference type="InterPro" id="IPR013783">
    <property type="entry name" value="Ig-like_fold"/>
</dbReference>
<feature type="region of interest" description="Disordered" evidence="1">
    <location>
        <begin position="22"/>
        <end position="43"/>
    </location>
</feature>
<evidence type="ECO:0000313" key="5">
    <source>
        <dbReference type="Proteomes" id="UP000652567"/>
    </source>
</evidence>
<dbReference type="PANTHER" id="PTHR31157:SF1">
    <property type="entry name" value="SCP DOMAIN-CONTAINING PROTEIN"/>
    <property type="match status" value="1"/>
</dbReference>
<evidence type="ECO:0000259" key="3">
    <source>
        <dbReference type="Pfam" id="PF00188"/>
    </source>
</evidence>
<dbReference type="RefSeq" id="WP_193908966.1">
    <property type="nucleotide sequence ID" value="NZ_PRDL01000001.1"/>
</dbReference>
<dbReference type="SUPFAM" id="SSF55797">
    <property type="entry name" value="PR-1-like"/>
    <property type="match status" value="1"/>
</dbReference>
<dbReference type="InterPro" id="IPR014044">
    <property type="entry name" value="CAP_dom"/>
</dbReference>
<feature type="signal peptide" evidence="2">
    <location>
        <begin position="1"/>
        <end position="21"/>
    </location>
</feature>
<dbReference type="EMBL" id="PRDL01000001">
    <property type="protein sequence ID" value="MBE8717255.1"/>
    <property type="molecule type" value="Genomic_DNA"/>
</dbReference>
<name>A0A928YUA9_9GAMM</name>
<protein>
    <submittedName>
        <fullName evidence="4">CAP domain-containing protein</fullName>
    </submittedName>
</protein>
<dbReference type="CDD" id="cd05379">
    <property type="entry name" value="CAP_bacterial"/>
    <property type="match status" value="1"/>
</dbReference>
<dbReference type="InterPro" id="IPR035940">
    <property type="entry name" value="CAP_sf"/>
</dbReference>
<comment type="caution">
    <text evidence="4">The sequence shown here is derived from an EMBL/GenBank/DDBJ whole genome shotgun (WGS) entry which is preliminary data.</text>
</comment>
<organism evidence="4 5">
    <name type="scientific">Cellvibrio polysaccharolyticus</name>
    <dbReference type="NCBI Taxonomy" id="2082724"/>
    <lineage>
        <taxon>Bacteria</taxon>
        <taxon>Pseudomonadati</taxon>
        <taxon>Pseudomonadota</taxon>
        <taxon>Gammaproteobacteria</taxon>
        <taxon>Cellvibrionales</taxon>
        <taxon>Cellvibrionaceae</taxon>
        <taxon>Cellvibrio</taxon>
    </lineage>
</organism>
<dbReference type="Gene3D" id="3.40.33.10">
    <property type="entry name" value="CAP"/>
    <property type="match status" value="1"/>
</dbReference>
<dbReference type="SUPFAM" id="SSF49265">
    <property type="entry name" value="Fibronectin type III"/>
    <property type="match status" value="1"/>
</dbReference>
<feature type="domain" description="SCP" evidence="3">
    <location>
        <begin position="200"/>
        <end position="336"/>
    </location>
</feature>
<evidence type="ECO:0000256" key="1">
    <source>
        <dbReference type="SAM" id="MobiDB-lite"/>
    </source>
</evidence>
<proteinExistence type="predicted"/>
<dbReference type="Pfam" id="PF00188">
    <property type="entry name" value="CAP"/>
    <property type="match status" value="1"/>
</dbReference>
<dbReference type="InterPro" id="IPR036116">
    <property type="entry name" value="FN3_sf"/>
</dbReference>
<evidence type="ECO:0000313" key="4">
    <source>
        <dbReference type="EMBL" id="MBE8717255.1"/>
    </source>
</evidence>
<dbReference type="PROSITE" id="PS51257">
    <property type="entry name" value="PROKAR_LIPOPROTEIN"/>
    <property type="match status" value="1"/>
</dbReference>
<sequence length="452" mass="47466">MTRYLSLAPLLLLLTACGGSSDNNSSPPASSSPINTSSVISTPASSLSSSLQSVSSNSSSSLAVSSAAPSSQASSRSQASSNSSSAAATTAPAGLSATAAQGSVTLRWNNVQGATSYNAYVAAESGIIPANIAAFDEGRRIENVSSPYTLSGLQNGKPLYFVVTANRANVESNPSSEVSAIPTALQSALAPTAQEVLVIELINRARANPLQEAARYGINLNEGITGTPISAEAKPPLALNTRLQSAARDHSQWLLDNNVFSHTGINNSSVTDRIRNSGYSLTGSWATGENIALAGASGNTINLTQYAFEQHEGLFKSAGHRSNILSNNFREVGVGQLQGYYAYQNGGRFLSSMLTEVFARTGTNRFLTGVVYEDRNGNNFYDVGEGLSNTSIQINNNFYEVFSSGAYSIPLSDGTYTMTVHGLGEQQTHSFTINGNNLKRDVIKSGNAVNIR</sequence>
<evidence type="ECO:0000256" key="2">
    <source>
        <dbReference type="SAM" id="SignalP"/>
    </source>
</evidence>
<reference evidence="4" key="1">
    <citation type="submission" date="2018-07" db="EMBL/GenBank/DDBJ databases">
        <title>Genome assembly of strain Ka43.</title>
        <authorList>
            <person name="Kukolya J."/>
            <person name="Nagy I."/>
            <person name="Horvath B."/>
            <person name="Toth A."/>
        </authorList>
    </citation>
    <scope>NUCLEOTIDE SEQUENCE</scope>
    <source>
        <strain evidence="4">KB43</strain>
    </source>
</reference>
<keyword evidence="5" id="KW-1185">Reference proteome</keyword>
<dbReference type="Gene3D" id="2.60.40.10">
    <property type="entry name" value="Immunoglobulins"/>
    <property type="match status" value="1"/>
</dbReference>
<feature type="chain" id="PRO_5037368163" evidence="2">
    <location>
        <begin position="22"/>
        <end position="452"/>
    </location>
</feature>
<dbReference type="Proteomes" id="UP000652567">
    <property type="component" value="Unassembled WGS sequence"/>
</dbReference>